<evidence type="ECO:0000256" key="2">
    <source>
        <dbReference type="ARBA" id="ARBA00023043"/>
    </source>
</evidence>
<dbReference type="InterPro" id="IPR036770">
    <property type="entry name" value="Ankyrin_rpt-contain_sf"/>
</dbReference>
<dbReference type="SUPFAM" id="SSF48403">
    <property type="entry name" value="Ankyrin repeat"/>
    <property type="match status" value="1"/>
</dbReference>
<feature type="region of interest" description="Disordered" evidence="3">
    <location>
        <begin position="1"/>
        <end position="68"/>
    </location>
</feature>
<keyword evidence="1" id="KW-0677">Repeat</keyword>
<dbReference type="InterPro" id="IPR051070">
    <property type="entry name" value="NF-kappa-B_inhibitor"/>
</dbReference>
<evidence type="ECO:0000313" key="5">
    <source>
        <dbReference type="EnsemblMetazoa" id="SCAU007019-PA"/>
    </source>
</evidence>
<dbReference type="GO" id="GO:0051059">
    <property type="term" value="F:NF-kappaB binding"/>
    <property type="evidence" value="ECO:0007669"/>
    <property type="project" value="TreeGrafter"/>
</dbReference>
<dbReference type="Gene3D" id="1.25.40.20">
    <property type="entry name" value="Ankyrin repeat-containing domain"/>
    <property type="match status" value="1"/>
</dbReference>
<evidence type="ECO:0000256" key="1">
    <source>
        <dbReference type="ARBA" id="ARBA00022737"/>
    </source>
</evidence>
<evidence type="ECO:0000256" key="3">
    <source>
        <dbReference type="SAM" id="MobiDB-lite"/>
    </source>
</evidence>
<keyword evidence="2" id="KW-0040">ANK repeat</keyword>
<proteinExistence type="predicted"/>
<feature type="compositionally biased region" description="Basic and acidic residues" evidence="3">
    <location>
        <begin position="26"/>
        <end position="36"/>
    </location>
</feature>
<keyword evidence="4" id="KW-1133">Transmembrane helix</keyword>
<dbReference type="PANTHER" id="PTHR46680">
    <property type="entry name" value="NF-KAPPA-B INHIBITOR ALPHA"/>
    <property type="match status" value="1"/>
</dbReference>
<protein>
    <submittedName>
        <fullName evidence="5">Uncharacterized protein</fullName>
    </submittedName>
</protein>
<sequence length="342" mass="40362">MEYRNVSKKHHGSPKFGSSVDWSDYAPERSSPERSSNEVNATPTCSKQQPQRHRQHTMTSTKLKTISREHPNNLINKIKNIYSLDELRRLIAEQWASLKNYVNSKGTYPNYHAVLVKNPKKFSTYVEDHKHTDNIISSENNLQQNLLHICCKHNINKLIRRLAGLGCDLAKQDFKGQMPINLALNANNVKCIKEFLQLMRQVKNPEIIEKCKGMFNVRNKDGNTILTIVWQQKRDVFKEFSIFCIRFDVNLNDEERNLLQRGNSHSTYKGSQKYLHIFHISQFCYHIFLSLVYLIIENHNRKNYTFILIFSEFVSKIDHMYLIIENHYRKNYTFIVIFSEFV</sequence>
<organism evidence="5 6">
    <name type="scientific">Stomoxys calcitrans</name>
    <name type="common">Stable fly</name>
    <name type="synonym">Conops calcitrans</name>
    <dbReference type="NCBI Taxonomy" id="35570"/>
    <lineage>
        <taxon>Eukaryota</taxon>
        <taxon>Metazoa</taxon>
        <taxon>Ecdysozoa</taxon>
        <taxon>Arthropoda</taxon>
        <taxon>Hexapoda</taxon>
        <taxon>Insecta</taxon>
        <taxon>Pterygota</taxon>
        <taxon>Neoptera</taxon>
        <taxon>Endopterygota</taxon>
        <taxon>Diptera</taxon>
        <taxon>Brachycera</taxon>
        <taxon>Muscomorpha</taxon>
        <taxon>Muscoidea</taxon>
        <taxon>Muscidae</taxon>
        <taxon>Stomoxys</taxon>
    </lineage>
</organism>
<feature type="compositionally biased region" description="Basic residues" evidence="3">
    <location>
        <begin position="1"/>
        <end position="13"/>
    </location>
</feature>
<keyword evidence="6" id="KW-1185">Reference proteome</keyword>
<dbReference type="Proteomes" id="UP000095300">
    <property type="component" value="Unassembled WGS sequence"/>
</dbReference>
<keyword evidence="4" id="KW-0812">Transmembrane</keyword>
<name>A0A1I8PDD3_STOCA</name>
<reference evidence="5" key="1">
    <citation type="submission" date="2020-05" db="UniProtKB">
        <authorList>
            <consortium name="EnsemblMetazoa"/>
        </authorList>
    </citation>
    <scope>IDENTIFICATION</scope>
    <source>
        <strain evidence="5">USDA</strain>
    </source>
</reference>
<dbReference type="GO" id="GO:0005829">
    <property type="term" value="C:cytosol"/>
    <property type="evidence" value="ECO:0007669"/>
    <property type="project" value="TreeGrafter"/>
</dbReference>
<feature type="transmembrane region" description="Helical" evidence="4">
    <location>
        <begin position="274"/>
        <end position="296"/>
    </location>
</feature>
<accession>A0A1I8PDD3</accession>
<dbReference type="AlphaFoldDB" id="A0A1I8PDD3"/>
<gene>
    <name evidence="5" type="primary">106093115</name>
</gene>
<dbReference type="VEuPathDB" id="VectorBase:SCAU007019"/>
<keyword evidence="4" id="KW-0472">Membrane</keyword>
<dbReference type="PANTHER" id="PTHR46680:SF3">
    <property type="entry name" value="NF-KAPPA-B INHIBITOR CACTUS"/>
    <property type="match status" value="1"/>
</dbReference>
<evidence type="ECO:0000313" key="6">
    <source>
        <dbReference type="Proteomes" id="UP000095300"/>
    </source>
</evidence>
<dbReference type="GO" id="GO:0071356">
    <property type="term" value="P:cellular response to tumor necrosis factor"/>
    <property type="evidence" value="ECO:0007669"/>
    <property type="project" value="TreeGrafter"/>
</dbReference>
<feature type="compositionally biased region" description="Polar residues" evidence="3">
    <location>
        <begin position="37"/>
        <end position="49"/>
    </location>
</feature>
<evidence type="ECO:0000256" key="4">
    <source>
        <dbReference type="SAM" id="Phobius"/>
    </source>
</evidence>
<dbReference type="EnsemblMetazoa" id="SCAU007019-RA">
    <property type="protein sequence ID" value="SCAU007019-PA"/>
    <property type="gene ID" value="SCAU007019"/>
</dbReference>